<gene>
    <name evidence="3" type="ORF">A9K55_000714</name>
</gene>
<dbReference type="Proteomes" id="UP000323067">
    <property type="component" value="Chromosome ii"/>
</dbReference>
<dbReference type="PANTHER" id="PTHR13887">
    <property type="entry name" value="GLUTATHIONE S-TRANSFERASE KAPPA"/>
    <property type="match status" value="1"/>
</dbReference>
<accession>A0A2H4STP6</accession>
<dbReference type="OrthoDB" id="1930760at2759"/>
<evidence type="ECO:0000259" key="2">
    <source>
        <dbReference type="Pfam" id="PF01323"/>
    </source>
</evidence>
<sequence length="271" mass="29487">MTTATPMASVPTPSPTPRKPHPPTKTAPPPAAASPWDVRSWQDPTSQMLLPQLSTQRMLVPVEVYVDFVCPWCYLEVRSLAAAMDGFVAAHPEVEFEVRWRPFYVAPLLRRGPAVLNDGAGQRALLERLRLAAAPYGLALDRHAATAVGPTRDAHKLVALAGRRGGRGAQARVVEALMRAALVDARDISRPDVLARIAGDALGLDRADVFLELADDDATRRVDREVEAAREARGIEAVPCVTVLGRFKVGGFQDAHVFTDLFAKIYDEKLA</sequence>
<dbReference type="SUPFAM" id="SSF52833">
    <property type="entry name" value="Thioredoxin-like"/>
    <property type="match status" value="1"/>
</dbReference>
<dbReference type="InterPro" id="IPR001853">
    <property type="entry name" value="DSBA-like_thioredoxin_dom"/>
</dbReference>
<dbReference type="Gene3D" id="3.40.30.10">
    <property type="entry name" value="Glutaredoxin"/>
    <property type="match status" value="1"/>
</dbReference>
<dbReference type="AlphaFoldDB" id="A0A2H4STP6"/>
<feature type="domain" description="DSBA-like thioredoxin" evidence="2">
    <location>
        <begin position="62"/>
        <end position="260"/>
    </location>
</feature>
<evidence type="ECO:0000313" key="3">
    <source>
        <dbReference type="EMBL" id="ATY66477.1"/>
    </source>
</evidence>
<dbReference type="GO" id="GO:0016491">
    <property type="term" value="F:oxidoreductase activity"/>
    <property type="evidence" value="ECO:0007669"/>
    <property type="project" value="InterPro"/>
</dbReference>
<name>A0A2H4STP6_CORMI</name>
<organism evidence="3 4">
    <name type="scientific">Cordyceps militaris</name>
    <name type="common">Caterpillar fungus</name>
    <name type="synonym">Clavaria militaris</name>
    <dbReference type="NCBI Taxonomy" id="73501"/>
    <lineage>
        <taxon>Eukaryota</taxon>
        <taxon>Fungi</taxon>
        <taxon>Dikarya</taxon>
        <taxon>Ascomycota</taxon>
        <taxon>Pezizomycotina</taxon>
        <taxon>Sordariomycetes</taxon>
        <taxon>Hypocreomycetidae</taxon>
        <taxon>Hypocreales</taxon>
        <taxon>Cordycipitaceae</taxon>
        <taxon>Cordyceps</taxon>
    </lineage>
</organism>
<evidence type="ECO:0000256" key="1">
    <source>
        <dbReference type="SAM" id="MobiDB-lite"/>
    </source>
</evidence>
<feature type="region of interest" description="Disordered" evidence="1">
    <location>
        <begin position="1"/>
        <end position="38"/>
    </location>
</feature>
<reference evidence="3 4" key="1">
    <citation type="journal article" date="2017" name="BMC Genomics">
        <title>Chromosome level assembly and secondary metabolite potential of the parasitic fungus Cordyceps militaris.</title>
        <authorList>
            <person name="Kramer G.J."/>
            <person name="Nodwell J.R."/>
        </authorList>
    </citation>
    <scope>NUCLEOTIDE SEQUENCE [LARGE SCALE GENOMIC DNA]</scope>
    <source>
        <strain evidence="3 4">ATCC 34164</strain>
    </source>
</reference>
<proteinExistence type="predicted"/>
<evidence type="ECO:0000313" key="4">
    <source>
        <dbReference type="Proteomes" id="UP000323067"/>
    </source>
</evidence>
<dbReference type="VEuPathDB" id="FungiDB:A9K55_000714"/>
<dbReference type="Pfam" id="PF01323">
    <property type="entry name" value="DSBA"/>
    <property type="match status" value="1"/>
</dbReference>
<protein>
    <submittedName>
        <fullName evidence="3">DSBA-like thioredoxin domain</fullName>
    </submittedName>
</protein>
<dbReference type="InterPro" id="IPR036249">
    <property type="entry name" value="Thioredoxin-like_sf"/>
</dbReference>
<dbReference type="VEuPathDB" id="FungiDB:CCM_08985"/>
<feature type="compositionally biased region" description="Pro residues" evidence="1">
    <location>
        <begin position="12"/>
        <end position="32"/>
    </location>
</feature>
<dbReference type="EMBL" id="CP023327">
    <property type="protein sequence ID" value="ATY66477.1"/>
    <property type="molecule type" value="Genomic_DNA"/>
</dbReference>
<dbReference type="PANTHER" id="PTHR13887:SF41">
    <property type="entry name" value="THIOREDOXIN SUPERFAMILY PROTEIN"/>
    <property type="match status" value="1"/>
</dbReference>